<sequence>MPRGDGSGPIGAGSMTGRRLGYCAGFGNPGFENTGTLRNKRGGFGRGAGFRQGIRRGARFQPDNFPVWSIVPRWSLMSDYDDIEQGLRTENEKALLKEEIKNLESRLQEVQKYLSELDSGDSDNQ</sequence>
<keyword evidence="1" id="KW-0175">Coiled coil</keyword>
<protein>
    <submittedName>
        <fullName evidence="2">DUF5320 domain-containing protein</fullName>
    </submittedName>
</protein>
<name>A0A7X9FPU0_9DELT</name>
<organism evidence="2 3">
    <name type="scientific">SAR324 cluster bacterium</name>
    <dbReference type="NCBI Taxonomy" id="2024889"/>
    <lineage>
        <taxon>Bacteria</taxon>
        <taxon>Deltaproteobacteria</taxon>
        <taxon>SAR324 cluster</taxon>
    </lineage>
</organism>
<reference evidence="2 3" key="1">
    <citation type="journal article" date="2020" name="Biotechnol. Biofuels">
        <title>New insights from the biogas microbiome by comprehensive genome-resolved metagenomics of nearly 1600 species originating from multiple anaerobic digesters.</title>
        <authorList>
            <person name="Campanaro S."/>
            <person name="Treu L."/>
            <person name="Rodriguez-R L.M."/>
            <person name="Kovalovszki A."/>
            <person name="Ziels R.M."/>
            <person name="Maus I."/>
            <person name="Zhu X."/>
            <person name="Kougias P.G."/>
            <person name="Basile A."/>
            <person name="Luo G."/>
            <person name="Schluter A."/>
            <person name="Konstantinidis K.T."/>
            <person name="Angelidaki I."/>
        </authorList>
    </citation>
    <scope>NUCLEOTIDE SEQUENCE [LARGE SCALE GENOMIC DNA]</scope>
    <source>
        <strain evidence="2">AS27yjCOA_65</strain>
    </source>
</reference>
<evidence type="ECO:0000313" key="3">
    <source>
        <dbReference type="Proteomes" id="UP000524246"/>
    </source>
</evidence>
<dbReference type="Pfam" id="PF17253">
    <property type="entry name" value="DUF5320"/>
    <property type="match status" value="1"/>
</dbReference>
<evidence type="ECO:0000313" key="2">
    <source>
        <dbReference type="EMBL" id="NMC61653.1"/>
    </source>
</evidence>
<dbReference type="EMBL" id="JAAZON010000023">
    <property type="protein sequence ID" value="NMC61653.1"/>
    <property type="molecule type" value="Genomic_DNA"/>
</dbReference>
<evidence type="ECO:0000256" key="1">
    <source>
        <dbReference type="SAM" id="Coils"/>
    </source>
</evidence>
<dbReference type="AlphaFoldDB" id="A0A7X9FPU0"/>
<accession>A0A7X9FPU0</accession>
<feature type="coiled-coil region" evidence="1">
    <location>
        <begin position="86"/>
        <end position="120"/>
    </location>
</feature>
<dbReference type="Proteomes" id="UP000524246">
    <property type="component" value="Unassembled WGS sequence"/>
</dbReference>
<proteinExistence type="predicted"/>
<comment type="caution">
    <text evidence="2">The sequence shown here is derived from an EMBL/GenBank/DDBJ whole genome shotgun (WGS) entry which is preliminary data.</text>
</comment>
<gene>
    <name evidence="2" type="ORF">GYA55_00645</name>
</gene>
<dbReference type="InterPro" id="IPR035205">
    <property type="entry name" value="DUF5320"/>
</dbReference>